<evidence type="ECO:0000313" key="1">
    <source>
        <dbReference type="EMBL" id="RCJ19610.1"/>
    </source>
</evidence>
<evidence type="ECO:0000313" key="2">
    <source>
        <dbReference type="Proteomes" id="UP000252107"/>
    </source>
</evidence>
<gene>
    <name evidence="1" type="ORF">A6770_05570</name>
</gene>
<keyword evidence="2" id="KW-1185">Reference proteome</keyword>
<comment type="caution">
    <text evidence="1">The sequence shown here is derived from an EMBL/GenBank/DDBJ whole genome shotgun (WGS) entry which is preliminary data.</text>
</comment>
<proteinExistence type="predicted"/>
<accession>A0A367Q755</accession>
<sequence>MTNDSSRKQLDKQLKELALFAQLHSQLSKERRMALTQLIDTIWLSGKLCRPYSGQFQTIYEDIYEEAIQNLFFYICQDNNISKYDPKRGEFLTWVNVLLTKRFFPEAIPKIIGKENEISLEKSHIENIACSESVSLYDQIIQCIEDDPEGIFIKEYIKNRPEVNFQAIARKRYSGIPWKDISVEWGIGITTLNTFFQRCLKKFAPLLQEYL</sequence>
<organism evidence="1 2">
    <name type="scientific">Nostoc minutum NIES-26</name>
    <dbReference type="NCBI Taxonomy" id="1844469"/>
    <lineage>
        <taxon>Bacteria</taxon>
        <taxon>Bacillati</taxon>
        <taxon>Cyanobacteriota</taxon>
        <taxon>Cyanophyceae</taxon>
        <taxon>Nostocales</taxon>
        <taxon>Nostocaceae</taxon>
        <taxon>Nostoc</taxon>
    </lineage>
</organism>
<name>A0A367Q755_9NOSO</name>
<dbReference type="AlphaFoldDB" id="A0A367Q755"/>
<reference evidence="1" key="1">
    <citation type="submission" date="2016-04" db="EMBL/GenBank/DDBJ databases">
        <authorList>
            <person name="Tabuchi Yagui T.R."/>
        </authorList>
    </citation>
    <scope>NUCLEOTIDE SEQUENCE [LARGE SCALE GENOMIC DNA]</scope>
    <source>
        <strain evidence="1">NIES-26</strain>
    </source>
</reference>
<dbReference type="EMBL" id="LXQD01000339">
    <property type="protein sequence ID" value="RCJ19610.1"/>
    <property type="molecule type" value="Genomic_DNA"/>
</dbReference>
<protein>
    <recommendedName>
        <fullName evidence="3">Sigma-70 family RNA polymerase sigma factor</fullName>
    </recommendedName>
</protein>
<dbReference type="Proteomes" id="UP000252107">
    <property type="component" value="Unassembled WGS sequence"/>
</dbReference>
<evidence type="ECO:0008006" key="3">
    <source>
        <dbReference type="Google" id="ProtNLM"/>
    </source>
</evidence>